<protein>
    <submittedName>
        <fullName evidence="1">Uncharacterized protein</fullName>
    </submittedName>
</protein>
<dbReference type="Proteomes" id="UP001215280">
    <property type="component" value="Unassembled WGS sequence"/>
</dbReference>
<keyword evidence="2" id="KW-1185">Reference proteome</keyword>
<proteinExistence type="predicted"/>
<dbReference type="EMBL" id="JARJLG010000053">
    <property type="protein sequence ID" value="KAJ7758983.1"/>
    <property type="molecule type" value="Genomic_DNA"/>
</dbReference>
<dbReference type="AlphaFoldDB" id="A0AAD7J8B3"/>
<reference evidence="1" key="1">
    <citation type="submission" date="2023-03" db="EMBL/GenBank/DDBJ databases">
        <title>Massive genome expansion in bonnet fungi (Mycena s.s.) driven by repeated elements and novel gene families across ecological guilds.</title>
        <authorList>
            <consortium name="Lawrence Berkeley National Laboratory"/>
            <person name="Harder C.B."/>
            <person name="Miyauchi S."/>
            <person name="Viragh M."/>
            <person name="Kuo A."/>
            <person name="Thoen E."/>
            <person name="Andreopoulos B."/>
            <person name="Lu D."/>
            <person name="Skrede I."/>
            <person name="Drula E."/>
            <person name="Henrissat B."/>
            <person name="Morin E."/>
            <person name="Kohler A."/>
            <person name="Barry K."/>
            <person name="LaButti K."/>
            <person name="Morin E."/>
            <person name="Salamov A."/>
            <person name="Lipzen A."/>
            <person name="Mereny Z."/>
            <person name="Hegedus B."/>
            <person name="Baldrian P."/>
            <person name="Stursova M."/>
            <person name="Weitz H."/>
            <person name="Taylor A."/>
            <person name="Grigoriev I.V."/>
            <person name="Nagy L.G."/>
            <person name="Martin F."/>
            <person name="Kauserud H."/>
        </authorList>
    </citation>
    <scope>NUCLEOTIDE SEQUENCE</scope>
    <source>
        <strain evidence="1">CBHHK188m</strain>
    </source>
</reference>
<comment type="caution">
    <text evidence="1">The sequence shown here is derived from an EMBL/GenBank/DDBJ whole genome shotgun (WGS) entry which is preliminary data.</text>
</comment>
<sequence>MDPLKISDLPAIARDWDGFRPNMKGYIVPQDLKLHPNCDDIESQIGEFTSTDYMRADDAPFLALSAAQNIPTTTLAIRGETFTVPLSLREIAYLTGTHLGNADTVAGNEVKFLNATSRKAISQTLATVLTNLQVPHMVIAQTTLVALDVLKGGSRQLSTSPVDTNHFATIFVIFPSLNPTDIRAYATHGVLTSDVKLPEDLTQSVSAIGMYAGVSDARITVGASDPIICLTYHVSAHPHSDHAIVPGLENLSGALQPLRDAFCLWRHRLNAGATAEKSPALKLFFLENAPAFAHEFAGDDATLLRHVAPLAKAYGFKVYIGQLVHTLSTEQEVSHPYKEYDNDIDIDSLEMDDHPEVDYKWENLLTLGGANAAEPDLLELATEMVQTDWRLQEDLFELDADEDWEGVDESLYSSTVNYTHVRNASVLFIAPM</sequence>
<gene>
    <name evidence="1" type="ORF">DFH07DRAFT_817818</name>
</gene>
<organism evidence="1 2">
    <name type="scientific">Mycena maculata</name>
    <dbReference type="NCBI Taxonomy" id="230809"/>
    <lineage>
        <taxon>Eukaryota</taxon>
        <taxon>Fungi</taxon>
        <taxon>Dikarya</taxon>
        <taxon>Basidiomycota</taxon>
        <taxon>Agaricomycotina</taxon>
        <taxon>Agaricomycetes</taxon>
        <taxon>Agaricomycetidae</taxon>
        <taxon>Agaricales</taxon>
        <taxon>Marasmiineae</taxon>
        <taxon>Mycenaceae</taxon>
        <taxon>Mycena</taxon>
    </lineage>
</organism>
<accession>A0AAD7J8B3</accession>
<name>A0AAD7J8B3_9AGAR</name>
<evidence type="ECO:0000313" key="1">
    <source>
        <dbReference type="EMBL" id="KAJ7758983.1"/>
    </source>
</evidence>
<evidence type="ECO:0000313" key="2">
    <source>
        <dbReference type="Proteomes" id="UP001215280"/>
    </source>
</evidence>